<dbReference type="AlphaFoldDB" id="A0A8E2DQC6"/>
<reference evidence="2 3" key="1">
    <citation type="submission" date="2016-07" db="EMBL/GenBank/DDBJ databases">
        <title>Draft genome of the white-rot fungus Obba rivulosa 3A-2.</title>
        <authorList>
            <consortium name="DOE Joint Genome Institute"/>
            <person name="Miettinen O."/>
            <person name="Riley R."/>
            <person name="Acob R."/>
            <person name="Barry K."/>
            <person name="Cullen D."/>
            <person name="De Vries R."/>
            <person name="Hainaut M."/>
            <person name="Hatakka A."/>
            <person name="Henrissat B."/>
            <person name="Hilden K."/>
            <person name="Kuo R."/>
            <person name="Labutti K."/>
            <person name="Lipzen A."/>
            <person name="Makela M.R."/>
            <person name="Sandor L."/>
            <person name="Spatafora J.W."/>
            <person name="Grigoriev I.V."/>
            <person name="Hibbett D.S."/>
        </authorList>
    </citation>
    <scope>NUCLEOTIDE SEQUENCE [LARGE SCALE GENOMIC DNA]</scope>
    <source>
        <strain evidence="2 3">3A-2</strain>
    </source>
</reference>
<accession>A0A8E2DQC6</accession>
<dbReference type="InterPro" id="IPR000210">
    <property type="entry name" value="BTB/POZ_dom"/>
</dbReference>
<dbReference type="OrthoDB" id="6359816at2759"/>
<keyword evidence="3" id="KW-1185">Reference proteome</keyword>
<dbReference type="SUPFAM" id="SSF54695">
    <property type="entry name" value="POZ domain"/>
    <property type="match status" value="1"/>
</dbReference>
<name>A0A8E2DQC6_9APHY</name>
<protein>
    <recommendedName>
        <fullName evidence="1">BTB domain-containing protein</fullName>
    </recommendedName>
</protein>
<evidence type="ECO:0000313" key="3">
    <source>
        <dbReference type="Proteomes" id="UP000250043"/>
    </source>
</evidence>
<organism evidence="2 3">
    <name type="scientific">Obba rivulosa</name>
    <dbReference type="NCBI Taxonomy" id="1052685"/>
    <lineage>
        <taxon>Eukaryota</taxon>
        <taxon>Fungi</taxon>
        <taxon>Dikarya</taxon>
        <taxon>Basidiomycota</taxon>
        <taxon>Agaricomycotina</taxon>
        <taxon>Agaricomycetes</taxon>
        <taxon>Polyporales</taxon>
        <taxon>Gelatoporiaceae</taxon>
        <taxon>Obba</taxon>
    </lineage>
</organism>
<feature type="domain" description="BTB" evidence="1">
    <location>
        <begin position="19"/>
        <end position="87"/>
    </location>
</feature>
<dbReference type="Proteomes" id="UP000250043">
    <property type="component" value="Unassembled WGS sequence"/>
</dbReference>
<sequence length="317" mass="35472">MSSSAQPPYASPPFDDPDADVIIRTSDLIDFRVYKVILGMVSPVFKDMFPMPQPKNDNHPTCHKDGVPVVTVTETAETMDNVLRIIHPMQEPRHLTTLEQVVPALEASDKYMMNQVQQALVKYLLSFAASAPLRVYAIACRLKLFGTAREAAKYTLQGPVYSLPSPMPRELDQLPTTAFFYALLQYHQRCSKTATGTISSWIQLLKGESLQQLVWFSSSHAKECAAGSTIKISDIFRIVPVEVPVRLWWEDYHRAAEDAVRDRIAGATVTEPKFLEPFLQRATACSTCRTRVLVQLPLYSSQLAKRIDDAISKVGPS</sequence>
<dbReference type="InterPro" id="IPR011333">
    <property type="entry name" value="SKP1/BTB/POZ_sf"/>
</dbReference>
<dbReference type="EMBL" id="KV722351">
    <property type="protein sequence ID" value="OCH93746.1"/>
    <property type="molecule type" value="Genomic_DNA"/>
</dbReference>
<evidence type="ECO:0000259" key="1">
    <source>
        <dbReference type="PROSITE" id="PS50097"/>
    </source>
</evidence>
<dbReference type="PROSITE" id="PS50097">
    <property type="entry name" value="BTB"/>
    <property type="match status" value="1"/>
</dbReference>
<dbReference type="SMART" id="SM00225">
    <property type="entry name" value="BTB"/>
    <property type="match status" value="1"/>
</dbReference>
<dbReference type="Pfam" id="PF00651">
    <property type="entry name" value="BTB"/>
    <property type="match status" value="1"/>
</dbReference>
<dbReference type="Gene3D" id="3.30.710.10">
    <property type="entry name" value="Potassium Channel Kv1.1, Chain A"/>
    <property type="match status" value="1"/>
</dbReference>
<gene>
    <name evidence="2" type="ORF">OBBRIDRAFT_266819</name>
</gene>
<proteinExistence type="predicted"/>
<dbReference type="CDD" id="cd18186">
    <property type="entry name" value="BTB_POZ_ZBTB_KLHL-like"/>
    <property type="match status" value="1"/>
</dbReference>
<evidence type="ECO:0000313" key="2">
    <source>
        <dbReference type="EMBL" id="OCH93746.1"/>
    </source>
</evidence>